<organism evidence="1 2">
    <name type="scientific">Rhabditophanes sp. KR3021</name>
    <dbReference type="NCBI Taxonomy" id="114890"/>
    <lineage>
        <taxon>Eukaryota</taxon>
        <taxon>Metazoa</taxon>
        <taxon>Ecdysozoa</taxon>
        <taxon>Nematoda</taxon>
        <taxon>Chromadorea</taxon>
        <taxon>Rhabditida</taxon>
        <taxon>Tylenchina</taxon>
        <taxon>Panagrolaimomorpha</taxon>
        <taxon>Strongyloidoidea</taxon>
        <taxon>Alloionematidae</taxon>
        <taxon>Rhabditophanes</taxon>
    </lineage>
</organism>
<reference evidence="2" key="1">
    <citation type="submission" date="2016-11" db="UniProtKB">
        <authorList>
            <consortium name="WormBaseParasite"/>
        </authorList>
    </citation>
    <scope>IDENTIFICATION</scope>
    <source>
        <strain evidence="2">KR3021</strain>
    </source>
</reference>
<accession>A0AC35U982</accession>
<evidence type="ECO:0000313" key="1">
    <source>
        <dbReference type="Proteomes" id="UP000095286"/>
    </source>
</evidence>
<evidence type="ECO:0000313" key="2">
    <source>
        <dbReference type="WBParaSite" id="RSKR_0000912000.1"/>
    </source>
</evidence>
<proteinExistence type="predicted"/>
<sequence>MFRRNKKSSATEEENTEDKVPESKFSKIKSFFRSKMNKKPQSGLQSSSDDGSPREADKEGAEENGENLETAISNTKSSLVSVKKRKGGGSMLASVNESKKQSKTSSTFRERSLRLLSRIGYSDRGMKKMLNKLSVRDEKRSKSQNSLSSLEGDKQGIDLLDSGDYYLTKDSIKCLRREHDEESEAEYDASSGFDAETMKEVLTQEEQFQQKVIEARKTYPCAYMSLLDKNVELPKRNLVSKNKSNNGFIFNKIGIPFWMNKKKFLAEQDETDDTLPLNANILREVAISRIKLTSKRKKAYNGGVFGNIKKMADLDDKCFEPEVIFSNTIRSMIKLADNENYLNAPLKKSTSAQVTFDKLPTTIVNYNRFCIGEYDEGPYTVKQTG</sequence>
<protein>
    <submittedName>
        <fullName evidence="2">DNA-directed RNA polymerase III subunit RPC4</fullName>
    </submittedName>
</protein>
<name>A0AC35U982_9BILA</name>
<dbReference type="WBParaSite" id="RSKR_0000912000.1">
    <property type="protein sequence ID" value="RSKR_0000912000.1"/>
    <property type="gene ID" value="RSKR_0000912000"/>
</dbReference>
<dbReference type="Proteomes" id="UP000095286">
    <property type="component" value="Unplaced"/>
</dbReference>